<keyword evidence="7 10" id="KW-0720">Serine protease</keyword>
<evidence type="ECO:0000313" key="16">
    <source>
        <dbReference type="Proteomes" id="UP000290244"/>
    </source>
</evidence>
<dbReference type="OrthoDB" id="9790784at2"/>
<evidence type="ECO:0000256" key="2">
    <source>
        <dbReference type="ARBA" id="ARBA00011073"/>
    </source>
</evidence>
<dbReference type="InterPro" id="IPR023827">
    <property type="entry name" value="Peptidase_S8_Asp-AS"/>
</dbReference>
<accession>A0A4P6P1C5</accession>
<dbReference type="GO" id="GO:0005576">
    <property type="term" value="C:extracellular region"/>
    <property type="evidence" value="ECO:0007669"/>
    <property type="project" value="UniProtKB-SubCell"/>
</dbReference>
<dbReference type="InterPro" id="IPR036852">
    <property type="entry name" value="Peptidase_S8/S53_dom_sf"/>
</dbReference>
<keyword evidence="5 12" id="KW-0732">Signal</keyword>
<comment type="similarity">
    <text evidence="2 10 11">Belongs to the peptidase S8 family.</text>
</comment>
<evidence type="ECO:0000256" key="4">
    <source>
        <dbReference type="ARBA" id="ARBA00022670"/>
    </source>
</evidence>
<dbReference type="CDD" id="cd07496">
    <property type="entry name" value="Peptidases_S8_13"/>
    <property type="match status" value="1"/>
</dbReference>
<feature type="domain" description="Peptidase C-terminal archaeal/bacterial" evidence="14">
    <location>
        <begin position="478"/>
        <end position="542"/>
    </location>
</feature>
<keyword evidence="16" id="KW-1185">Reference proteome</keyword>
<evidence type="ECO:0000256" key="10">
    <source>
        <dbReference type="PROSITE-ProRule" id="PRU01240"/>
    </source>
</evidence>
<dbReference type="Pfam" id="PF00082">
    <property type="entry name" value="Peptidase_S8"/>
    <property type="match status" value="1"/>
</dbReference>
<gene>
    <name evidence="15" type="ORF">EMK97_00230</name>
</gene>
<keyword evidence="8" id="KW-0865">Zymogen</keyword>
<dbReference type="Pfam" id="PF04151">
    <property type="entry name" value="PPC"/>
    <property type="match status" value="2"/>
</dbReference>
<dbReference type="PROSITE" id="PS00137">
    <property type="entry name" value="SUBTILASE_HIS"/>
    <property type="match status" value="1"/>
</dbReference>
<feature type="signal peptide" evidence="12">
    <location>
        <begin position="1"/>
        <end position="21"/>
    </location>
</feature>
<evidence type="ECO:0000256" key="7">
    <source>
        <dbReference type="ARBA" id="ARBA00022825"/>
    </source>
</evidence>
<dbReference type="InterPro" id="IPR050131">
    <property type="entry name" value="Peptidase_S8_subtilisin-like"/>
</dbReference>
<dbReference type="RefSeq" id="WP_130598332.1">
    <property type="nucleotide sequence ID" value="NZ_CP034759.1"/>
</dbReference>
<evidence type="ECO:0000256" key="9">
    <source>
        <dbReference type="PIRSR" id="PIRSR615500-1"/>
    </source>
</evidence>
<dbReference type="FunFam" id="3.40.50.200:FF:000022">
    <property type="entry name" value="Extracellular protease"/>
    <property type="match status" value="1"/>
</dbReference>
<dbReference type="InterPro" id="IPR023828">
    <property type="entry name" value="Peptidase_S8_Ser-AS"/>
</dbReference>
<dbReference type="KEGG" id="lsd:EMK97_00230"/>
<dbReference type="PROSITE" id="PS00136">
    <property type="entry name" value="SUBTILASE_ASP"/>
    <property type="match status" value="1"/>
</dbReference>
<dbReference type="InterPro" id="IPR000209">
    <property type="entry name" value="Peptidase_S8/S53_dom"/>
</dbReference>
<evidence type="ECO:0000259" key="14">
    <source>
        <dbReference type="Pfam" id="PF04151"/>
    </source>
</evidence>
<dbReference type="InterPro" id="IPR022398">
    <property type="entry name" value="Peptidase_S8_His-AS"/>
</dbReference>
<feature type="domain" description="Peptidase C-terminal archaeal/bacterial" evidence="14">
    <location>
        <begin position="584"/>
        <end position="650"/>
    </location>
</feature>
<keyword evidence="4 10" id="KW-0645">Protease</keyword>
<evidence type="ECO:0000256" key="1">
    <source>
        <dbReference type="ARBA" id="ARBA00004613"/>
    </source>
</evidence>
<dbReference type="GO" id="GO:0006508">
    <property type="term" value="P:proteolysis"/>
    <property type="evidence" value="ECO:0007669"/>
    <property type="project" value="UniProtKB-KW"/>
</dbReference>
<name>A0A4P6P1C5_9GAMM</name>
<evidence type="ECO:0000256" key="3">
    <source>
        <dbReference type="ARBA" id="ARBA00022525"/>
    </source>
</evidence>
<dbReference type="PROSITE" id="PS51892">
    <property type="entry name" value="SUBTILASE"/>
    <property type="match status" value="1"/>
</dbReference>
<dbReference type="InterPro" id="IPR015500">
    <property type="entry name" value="Peptidase_S8_subtilisin-rel"/>
</dbReference>
<evidence type="ECO:0008006" key="17">
    <source>
        <dbReference type="Google" id="ProtNLM"/>
    </source>
</evidence>
<feature type="active site" description="Charge relay system" evidence="9 10">
    <location>
        <position position="211"/>
    </location>
</feature>
<evidence type="ECO:0000256" key="11">
    <source>
        <dbReference type="RuleBase" id="RU003355"/>
    </source>
</evidence>
<dbReference type="PROSITE" id="PS00138">
    <property type="entry name" value="SUBTILASE_SER"/>
    <property type="match status" value="1"/>
</dbReference>
<evidence type="ECO:0000313" key="15">
    <source>
        <dbReference type="EMBL" id="QBG34278.1"/>
    </source>
</evidence>
<dbReference type="PANTHER" id="PTHR43806">
    <property type="entry name" value="PEPTIDASE S8"/>
    <property type="match status" value="1"/>
</dbReference>
<keyword evidence="3" id="KW-0964">Secreted</keyword>
<keyword evidence="6 10" id="KW-0378">Hydrolase</keyword>
<proteinExistence type="inferred from homology"/>
<dbReference type="Gene3D" id="3.40.50.200">
    <property type="entry name" value="Peptidase S8/S53 domain"/>
    <property type="match status" value="1"/>
</dbReference>
<feature type="chain" id="PRO_5020399015" description="Peptidase S8" evidence="12">
    <location>
        <begin position="22"/>
        <end position="665"/>
    </location>
</feature>
<dbReference type="Proteomes" id="UP000290244">
    <property type="component" value="Chromosome"/>
</dbReference>
<dbReference type="EMBL" id="CP034759">
    <property type="protein sequence ID" value="QBG34278.1"/>
    <property type="molecule type" value="Genomic_DNA"/>
</dbReference>
<comment type="subcellular location">
    <subcellularLocation>
        <location evidence="1">Secreted</location>
    </subcellularLocation>
</comment>
<dbReference type="InterPro" id="IPR007280">
    <property type="entry name" value="Peptidase_C_arc/bac"/>
</dbReference>
<sequence>MFKQLIIASAISAALFPLANAEQLSPSKQVEQKTPQTKRFIVKLLPNKAKNKQEALNAKTNPLSYQGKSKLKFKRKLASGDYLVEAENFSSLQNTIEDLNLNGQVLAIEEDELVYSHLLPDDHYAASMYSIENSYRGINAIDAWDLSQGEQINITILDTGFTDHPDTRERTINGYDMISYTSLSNDADGRDSDARDPGTGIGCSNKNSGWHGTHVAGIAGASINNQIGAMGIAPKANLVHVRVLGQCATGYRSDIIDGIYWAAGKKVDELPLNPNPAKVINLSLGGASACGSYQAAIDYAIAQGASVVVSAGNNNLDASQQSPANCQGVITVAASDNSGDKASYSNYSPLGEAVDITAPGSSIIAPVNTGTNGPIASGYGYKSGTSMAAPQVAGVIALMLEKQPELTPAEVKSILTETADQFAPYSQCNTEQPICGAGLVNALAAIEKANELKGSPAIVLENAQAISISGQEGEELAYQFSAPSGADTVSISLSAGTGDADLYVKKSGQATVNNYDCRPWLTGNNESCTLSGQGEYSILVRGYNQFAQVNLVASYQEQAPENAIELHNNQAHWDISGSYHEEIVFYADVPTNITGLWVQTWGGSGDADLWVKKSSLPTKEDHDCFASTPGNEETCTLSPAAGRYYIKVRGYDNFNNTALRILWTN</sequence>
<dbReference type="InterPro" id="IPR034176">
    <property type="entry name" value="Peptidases_S8_13"/>
</dbReference>
<evidence type="ECO:0000256" key="5">
    <source>
        <dbReference type="ARBA" id="ARBA00022729"/>
    </source>
</evidence>
<reference evidence="15 16" key="1">
    <citation type="submission" date="2018-12" db="EMBL/GenBank/DDBJ databases">
        <title>Complete genome of Litorilituus sediminis.</title>
        <authorList>
            <person name="Liu A."/>
            <person name="Rong J."/>
        </authorList>
    </citation>
    <scope>NUCLEOTIDE SEQUENCE [LARGE SCALE GENOMIC DNA]</scope>
    <source>
        <strain evidence="15 16">JCM 17549</strain>
    </source>
</reference>
<feature type="active site" description="Charge relay system" evidence="9 10">
    <location>
        <position position="158"/>
    </location>
</feature>
<dbReference type="AlphaFoldDB" id="A0A4P6P1C5"/>
<protein>
    <recommendedName>
        <fullName evidence="17">Peptidase S8</fullName>
    </recommendedName>
</protein>
<organism evidence="15 16">
    <name type="scientific">Litorilituus sediminis</name>
    <dbReference type="NCBI Taxonomy" id="718192"/>
    <lineage>
        <taxon>Bacteria</taxon>
        <taxon>Pseudomonadati</taxon>
        <taxon>Pseudomonadota</taxon>
        <taxon>Gammaproteobacteria</taxon>
        <taxon>Alteromonadales</taxon>
        <taxon>Colwelliaceae</taxon>
        <taxon>Litorilituus</taxon>
    </lineage>
</organism>
<evidence type="ECO:0000256" key="12">
    <source>
        <dbReference type="SAM" id="SignalP"/>
    </source>
</evidence>
<feature type="active site" description="Charge relay system" evidence="9 10">
    <location>
        <position position="386"/>
    </location>
</feature>
<evidence type="ECO:0000256" key="6">
    <source>
        <dbReference type="ARBA" id="ARBA00022801"/>
    </source>
</evidence>
<dbReference type="Gene3D" id="2.60.120.380">
    <property type="match status" value="2"/>
</dbReference>
<evidence type="ECO:0000259" key="13">
    <source>
        <dbReference type="Pfam" id="PF00082"/>
    </source>
</evidence>
<dbReference type="PANTHER" id="PTHR43806:SF11">
    <property type="entry name" value="CEREVISIN-RELATED"/>
    <property type="match status" value="1"/>
</dbReference>
<dbReference type="SUPFAM" id="SSF52743">
    <property type="entry name" value="Subtilisin-like"/>
    <property type="match status" value="1"/>
</dbReference>
<evidence type="ECO:0000256" key="8">
    <source>
        <dbReference type="ARBA" id="ARBA00023145"/>
    </source>
</evidence>
<feature type="domain" description="Peptidase S8/S53" evidence="13">
    <location>
        <begin position="149"/>
        <end position="421"/>
    </location>
</feature>
<dbReference type="GO" id="GO:0004252">
    <property type="term" value="F:serine-type endopeptidase activity"/>
    <property type="evidence" value="ECO:0007669"/>
    <property type="project" value="UniProtKB-UniRule"/>
</dbReference>
<dbReference type="PRINTS" id="PR00723">
    <property type="entry name" value="SUBTILISIN"/>
</dbReference>